<comment type="similarity">
    <text evidence="1">Belongs to the protein-tyrosine phosphatase family.</text>
</comment>
<proteinExistence type="inferred from homology"/>
<accession>A0A1V3C2D8</accession>
<dbReference type="InterPro" id="IPR029021">
    <property type="entry name" value="Prot-tyrosine_phosphatase-like"/>
</dbReference>
<reference evidence="4" key="1">
    <citation type="submission" date="2016-08" db="EMBL/GenBank/DDBJ databases">
        <authorList>
            <person name="Tokovenko B."/>
            <person name="Kalinowski J."/>
        </authorList>
    </citation>
    <scope>NUCLEOTIDE SEQUENCE [LARGE SCALE GENOMIC DNA]</scope>
    <source>
        <strain evidence="4">UTMC102</strain>
    </source>
</reference>
<name>A0A1V3C2D8_9ACTN</name>
<sequence>MGIVADVTNDGFILSSAPNFRDLGGHRTASGRTVRRGLVYRSDALHTIAAEELPVYNGLGIRQLVDLRTPHERETLPDITPEGAEYAAVAVQNPEAAGANFSLSLADPEKARSMFADGAAERFMHGVYRELVTDAEALTGYRDLVERVAKGPTALVFHCSAGKDRTGWGAALILGLLGVDRETVVADYLASNERQANTDKWMSRLAAHSGLEWEEVAPMTRVRAEYLRMSFDHIDEVYGSFDDYVSDGLKLSDAVVERLRERMLD</sequence>
<dbReference type="InterPro" id="IPR016130">
    <property type="entry name" value="Tyr_Pase_AS"/>
</dbReference>
<evidence type="ECO:0000256" key="1">
    <source>
        <dbReference type="ARBA" id="ARBA00009580"/>
    </source>
</evidence>
<dbReference type="InterPro" id="IPR026893">
    <property type="entry name" value="Tyr/Ser_Pase_IphP-type"/>
</dbReference>
<organism evidence="3 4">
    <name type="scientific">Nocardiopsis sinuspersici</name>
    <dbReference type="NCBI Taxonomy" id="501010"/>
    <lineage>
        <taxon>Bacteria</taxon>
        <taxon>Bacillati</taxon>
        <taxon>Actinomycetota</taxon>
        <taxon>Actinomycetes</taxon>
        <taxon>Streptosporangiales</taxon>
        <taxon>Nocardiopsidaceae</taxon>
        <taxon>Nocardiopsis</taxon>
    </lineage>
</organism>
<dbReference type="OrthoDB" id="1188001at2"/>
<dbReference type="AlphaFoldDB" id="A0A1V3C2D8"/>
<keyword evidence="4" id="KW-1185">Reference proteome</keyword>
<dbReference type="InterPro" id="IPR000387">
    <property type="entry name" value="Tyr_Pase_dom"/>
</dbReference>
<dbReference type="PROSITE" id="PS00383">
    <property type="entry name" value="TYR_PHOSPHATASE_1"/>
    <property type="match status" value="1"/>
</dbReference>
<evidence type="ECO:0000259" key="2">
    <source>
        <dbReference type="PROSITE" id="PS50056"/>
    </source>
</evidence>
<dbReference type="RefSeq" id="WP_077691369.1">
    <property type="nucleotide sequence ID" value="NZ_MCOK01000001.1"/>
</dbReference>
<dbReference type="PANTHER" id="PTHR31126:SF1">
    <property type="entry name" value="TYROSINE SPECIFIC PROTEIN PHOSPHATASES DOMAIN-CONTAINING PROTEIN"/>
    <property type="match status" value="1"/>
</dbReference>
<dbReference type="Pfam" id="PF13350">
    <property type="entry name" value="Y_phosphatase3"/>
    <property type="match status" value="1"/>
</dbReference>
<dbReference type="STRING" id="501010.NOSIN_15015"/>
<dbReference type="Proteomes" id="UP000189004">
    <property type="component" value="Unassembled WGS sequence"/>
</dbReference>
<dbReference type="PANTHER" id="PTHR31126">
    <property type="entry name" value="TYROSINE-PROTEIN PHOSPHATASE"/>
    <property type="match status" value="1"/>
</dbReference>
<dbReference type="Gene3D" id="3.90.190.10">
    <property type="entry name" value="Protein tyrosine phosphatase superfamily"/>
    <property type="match status" value="1"/>
</dbReference>
<dbReference type="PROSITE" id="PS50056">
    <property type="entry name" value="TYR_PHOSPHATASE_2"/>
    <property type="match status" value="1"/>
</dbReference>
<dbReference type="EMBL" id="MCOK01000001">
    <property type="protein sequence ID" value="OOC54947.1"/>
    <property type="molecule type" value="Genomic_DNA"/>
</dbReference>
<gene>
    <name evidence="3" type="ORF">NOSIN_15015</name>
</gene>
<protein>
    <submittedName>
        <fullName evidence="3">Protein tyrosine phosphatase</fullName>
    </submittedName>
</protein>
<dbReference type="GO" id="GO:0004721">
    <property type="term" value="F:phosphoprotein phosphatase activity"/>
    <property type="evidence" value="ECO:0007669"/>
    <property type="project" value="InterPro"/>
</dbReference>
<evidence type="ECO:0000313" key="3">
    <source>
        <dbReference type="EMBL" id="OOC54947.1"/>
    </source>
</evidence>
<comment type="caution">
    <text evidence="3">The sequence shown here is derived from an EMBL/GenBank/DDBJ whole genome shotgun (WGS) entry which is preliminary data.</text>
</comment>
<evidence type="ECO:0000313" key="4">
    <source>
        <dbReference type="Proteomes" id="UP000189004"/>
    </source>
</evidence>
<dbReference type="SUPFAM" id="SSF52799">
    <property type="entry name" value="(Phosphotyrosine protein) phosphatases II"/>
    <property type="match status" value="1"/>
</dbReference>
<feature type="domain" description="Tyrosine specific protein phosphatases" evidence="2">
    <location>
        <begin position="139"/>
        <end position="167"/>
    </location>
</feature>